<evidence type="ECO:0000256" key="2">
    <source>
        <dbReference type="ARBA" id="ARBA00023445"/>
    </source>
</evidence>
<feature type="domain" description="NAD-dependent epimerase/dehydratase" evidence="3">
    <location>
        <begin position="10"/>
        <end position="268"/>
    </location>
</feature>
<evidence type="ECO:0000313" key="5">
    <source>
        <dbReference type="Proteomes" id="UP001562354"/>
    </source>
</evidence>
<comment type="caution">
    <text evidence="4">The sequence shown here is derived from an EMBL/GenBank/DDBJ whole genome shotgun (WGS) entry which is preliminary data.</text>
</comment>
<evidence type="ECO:0000313" key="4">
    <source>
        <dbReference type="EMBL" id="KAL1297577.1"/>
    </source>
</evidence>
<dbReference type="PANTHER" id="PTHR10366:SF562">
    <property type="entry name" value="ALDEHYDE REDUCTASE II (AFU_ORTHOLOGUE AFUA_1G11360)"/>
    <property type="match status" value="1"/>
</dbReference>
<protein>
    <recommendedName>
        <fullName evidence="3">NAD-dependent epimerase/dehydratase domain-containing protein</fullName>
    </recommendedName>
</protein>
<accession>A0ABR3P4Z9</accession>
<keyword evidence="1" id="KW-0560">Oxidoreductase</keyword>
<dbReference type="Gene3D" id="3.40.50.720">
    <property type="entry name" value="NAD(P)-binding Rossmann-like Domain"/>
    <property type="match status" value="1"/>
</dbReference>
<dbReference type="Pfam" id="PF01370">
    <property type="entry name" value="Epimerase"/>
    <property type="match status" value="1"/>
</dbReference>
<sequence length="350" mass="38391">MSRIPLGSKVLVTGANGFLASHVVDQLLSCGFHVRGTVRAEPRGSWLKDYFSERYGAGRFELAVVPDMSTPDAFLEAMQGCAGVAHVASDLSFSSDAERVISSVVGGVENVLKSVAKTDSVVRFVLTSSSAAALFATPNKEIKITQDSWNDYSVEQAYKESDDSPTKGAHVYCASKALGEKAMWKFMEENKGRLKFEANAVLPNLVLGKVLGRRYGQSGSTGGVVVDMYADKGEKREASMAFLKSLPPQWMVNAGDTARLHVAALTDPTIVNERIFAFGEAYNFNDILQLLRVLRPKHDFPIDSGDYGRDFTHVVPRERAEEILVKHFERGFKLLGETIEETLEAVDRGE</sequence>
<reference evidence="4 5" key="1">
    <citation type="submission" date="2024-07" db="EMBL/GenBank/DDBJ databases">
        <title>Draft sequence of the Neodothiora populina.</title>
        <authorList>
            <person name="Drown D.D."/>
            <person name="Schuette U.S."/>
            <person name="Buechlein A.B."/>
            <person name="Rusch D.R."/>
            <person name="Winton L.W."/>
            <person name="Adams G.A."/>
        </authorList>
    </citation>
    <scope>NUCLEOTIDE SEQUENCE [LARGE SCALE GENOMIC DNA]</scope>
    <source>
        <strain evidence="4 5">CPC 39397</strain>
    </source>
</reference>
<proteinExistence type="inferred from homology"/>
<dbReference type="GeneID" id="95979841"/>
<dbReference type="Proteomes" id="UP001562354">
    <property type="component" value="Unassembled WGS sequence"/>
</dbReference>
<evidence type="ECO:0000259" key="3">
    <source>
        <dbReference type="Pfam" id="PF01370"/>
    </source>
</evidence>
<dbReference type="EMBL" id="JBFMKM010000014">
    <property type="protein sequence ID" value="KAL1297577.1"/>
    <property type="molecule type" value="Genomic_DNA"/>
</dbReference>
<dbReference type="SUPFAM" id="SSF51735">
    <property type="entry name" value="NAD(P)-binding Rossmann-fold domains"/>
    <property type="match status" value="1"/>
</dbReference>
<gene>
    <name evidence="4" type="ORF">AAFC00_006142</name>
</gene>
<organism evidence="4 5">
    <name type="scientific">Neodothiora populina</name>
    <dbReference type="NCBI Taxonomy" id="2781224"/>
    <lineage>
        <taxon>Eukaryota</taxon>
        <taxon>Fungi</taxon>
        <taxon>Dikarya</taxon>
        <taxon>Ascomycota</taxon>
        <taxon>Pezizomycotina</taxon>
        <taxon>Dothideomycetes</taxon>
        <taxon>Dothideomycetidae</taxon>
        <taxon>Dothideales</taxon>
        <taxon>Dothioraceae</taxon>
        <taxon>Neodothiora</taxon>
    </lineage>
</organism>
<dbReference type="PANTHER" id="PTHR10366">
    <property type="entry name" value="NAD DEPENDENT EPIMERASE/DEHYDRATASE"/>
    <property type="match status" value="1"/>
</dbReference>
<dbReference type="RefSeq" id="XP_069197259.1">
    <property type="nucleotide sequence ID" value="XM_069346046.1"/>
</dbReference>
<dbReference type="InterPro" id="IPR001509">
    <property type="entry name" value="Epimerase_deHydtase"/>
</dbReference>
<keyword evidence="5" id="KW-1185">Reference proteome</keyword>
<dbReference type="InterPro" id="IPR036291">
    <property type="entry name" value="NAD(P)-bd_dom_sf"/>
</dbReference>
<comment type="similarity">
    <text evidence="2">Belongs to the NAD(P)-dependent epimerase/dehydratase family. Dihydroflavonol-4-reductase subfamily.</text>
</comment>
<name>A0ABR3P4Z9_9PEZI</name>
<evidence type="ECO:0000256" key="1">
    <source>
        <dbReference type="ARBA" id="ARBA00023002"/>
    </source>
</evidence>
<dbReference type="InterPro" id="IPR050425">
    <property type="entry name" value="NAD(P)_dehydrat-like"/>
</dbReference>